<protein>
    <submittedName>
        <fullName evidence="2">Putative virion-associated membrane protein</fullName>
    </submittedName>
</protein>
<dbReference type="RefSeq" id="YP_010780799.1">
    <property type="nucleotide sequence ID" value="NC_075038.1"/>
</dbReference>
<proteinExistence type="predicted"/>
<evidence type="ECO:0000313" key="2">
    <source>
        <dbReference type="EMBL" id="QKU34180.1"/>
    </source>
</evidence>
<organism evidence="2">
    <name type="scientific">Tupanvirus deep ocean</name>
    <dbReference type="NCBI Taxonomy" id="2126984"/>
    <lineage>
        <taxon>Viruses</taxon>
        <taxon>Varidnaviria</taxon>
        <taxon>Bamfordvirae</taxon>
        <taxon>Nucleocytoviricota</taxon>
        <taxon>Megaviricetes</taxon>
        <taxon>Imitervirales</taxon>
        <taxon>Mimiviridae</taxon>
        <taxon>Megamimivirinae</taxon>
        <taxon>Tupanvirus</taxon>
        <taxon>Tupanvirus altamarinense</taxon>
    </lineage>
</organism>
<evidence type="ECO:0000256" key="1">
    <source>
        <dbReference type="SAM" id="Phobius"/>
    </source>
</evidence>
<keyword evidence="1" id="KW-1133">Transmembrane helix</keyword>
<keyword evidence="1" id="KW-0812">Transmembrane</keyword>
<accession>A0A6N1NHR9</accession>
<dbReference type="GeneID" id="80517490"/>
<name>A0A6N1NHR9_9VIRU</name>
<sequence>MSSPPPAAQIASSMFPQYVSYGDIVFIVLPLIPSSDGYIINGLAEDGIHVSAIQGDISNGDPYIIDQPSGPPTSQAIVPQPIYNNSQIRLRRYNSGNQGVWVNASDDNSLQVATASANDDHATWTIVLENATSSDQPITYQDRFSLRNAYRNQYVNLNTTWSSINGNMEVDDGLSGSNPYGTFSFLYGPQSMAQLQCCTNNTAYGNFCGVYQGSRASGLCDIILPNYCASVAMADPNCGCLLPPSYYTLPNSDQSYPECIDTRCYHVDTAYKTSIQVKTPCEVTICNDVDDGDNFRNISQNAINQYCGPEHSNLPTYLMTSSPSGPTTINGPPDTPPTISTPIWKNIYFWIVFFVVFIVSIGLIFFIINKNKTKKLQ</sequence>
<feature type="transmembrane region" description="Helical" evidence="1">
    <location>
        <begin position="347"/>
        <end position="368"/>
    </location>
</feature>
<reference evidence="2" key="1">
    <citation type="submission" date="2017-06" db="EMBL/GenBank/DDBJ databases">
        <authorList>
            <person name="Assis F.L."/>
            <person name="Abrahao J.S."/>
            <person name="Silva L."/>
            <person name="Khalil J.B."/>
            <person name="Rodrigues R."/>
            <person name="Silva L.S."/>
            <person name="Boratto P."/>
            <person name="Andrade M."/>
            <person name="Kroon E.G."/>
            <person name="Ribeiro B."/>
            <person name="Bergier I."/>
            <person name="Seligmann H."/>
            <person name="Ghigo E."/>
            <person name="Colson P."/>
            <person name="Levasseur A."/>
            <person name="Raoult D."/>
            <person name="Scola B.L."/>
        </authorList>
    </citation>
    <scope>NUCLEOTIDE SEQUENCE</scope>
    <source>
        <strain evidence="2">Deep ocean</strain>
    </source>
</reference>
<dbReference type="KEGG" id="vg:80517490"/>
<dbReference type="EMBL" id="MF405918">
    <property type="protein sequence ID" value="QKU34180.1"/>
    <property type="molecule type" value="Genomic_DNA"/>
</dbReference>
<keyword evidence="1" id="KW-0472">Membrane</keyword>
<reference evidence="2" key="2">
    <citation type="journal article" date="2018" name="Nat. Commun.">
        <title>Tailed giant Tupanvirus possesses the most complete translational apparatus of the known virosphere.</title>
        <authorList>
            <person name="Abrahao J."/>
            <person name="Silva L."/>
            <person name="Silva L.S."/>
            <person name="Khalil J.Y.B."/>
            <person name="Rodrigues R."/>
            <person name="Arantes T."/>
            <person name="Assis F."/>
            <person name="Boratto P."/>
            <person name="Andrade M."/>
            <person name="Kroon E.G."/>
            <person name="Ribeiro B."/>
            <person name="Bergier I."/>
            <person name="Seligmann H."/>
            <person name="Ghigo E."/>
            <person name="Colson P."/>
            <person name="Levasseur A."/>
            <person name="Kroemer G."/>
            <person name="Raoult D."/>
            <person name="La Scola B."/>
        </authorList>
    </citation>
    <scope>NUCLEOTIDE SEQUENCE [LARGE SCALE GENOMIC DNA]</scope>
    <source>
        <strain evidence="2">Deep ocean</strain>
    </source>
</reference>